<proteinExistence type="predicted"/>
<protein>
    <submittedName>
        <fullName evidence="1">Uncharacterized protein</fullName>
    </submittedName>
</protein>
<sequence length="68" mass="7564">MYQFPNVQMAQQQGLVALVADGVHNLQPDATNKRGQLYTVRGVRNNTIDVPLLYAKDGDDISAYFLPI</sequence>
<comment type="caution">
    <text evidence="1">The sequence shown here is derived from an EMBL/GenBank/DDBJ whole genome shotgun (WGS) entry which is preliminary data.</text>
</comment>
<dbReference type="EMBL" id="JARK01001637">
    <property type="protein sequence ID" value="EYB85280.1"/>
    <property type="molecule type" value="Genomic_DNA"/>
</dbReference>
<name>A0A016S3N2_9BILA</name>
<reference evidence="2" key="1">
    <citation type="journal article" date="2015" name="Nat. Genet.">
        <title>The genome and transcriptome of the zoonotic hookworm Ancylostoma ceylanicum identify infection-specific gene families.</title>
        <authorList>
            <person name="Schwarz E.M."/>
            <person name="Hu Y."/>
            <person name="Antoshechkin I."/>
            <person name="Miller M.M."/>
            <person name="Sternberg P.W."/>
            <person name="Aroian R.V."/>
        </authorList>
    </citation>
    <scope>NUCLEOTIDE SEQUENCE</scope>
    <source>
        <strain evidence="2">HY135</strain>
    </source>
</reference>
<dbReference type="OrthoDB" id="5874858at2759"/>
<evidence type="ECO:0000313" key="1">
    <source>
        <dbReference type="EMBL" id="EYB85280.1"/>
    </source>
</evidence>
<gene>
    <name evidence="1" type="primary">Acey_s0301.g1827</name>
    <name evidence="1" type="ORF">Y032_0301g1827</name>
</gene>
<accession>A0A016S3N2</accession>
<keyword evidence="2" id="KW-1185">Reference proteome</keyword>
<dbReference type="Proteomes" id="UP000024635">
    <property type="component" value="Unassembled WGS sequence"/>
</dbReference>
<dbReference type="AlphaFoldDB" id="A0A016S3N2"/>
<organism evidence="1 2">
    <name type="scientific">Ancylostoma ceylanicum</name>
    <dbReference type="NCBI Taxonomy" id="53326"/>
    <lineage>
        <taxon>Eukaryota</taxon>
        <taxon>Metazoa</taxon>
        <taxon>Ecdysozoa</taxon>
        <taxon>Nematoda</taxon>
        <taxon>Chromadorea</taxon>
        <taxon>Rhabditida</taxon>
        <taxon>Rhabditina</taxon>
        <taxon>Rhabditomorpha</taxon>
        <taxon>Strongyloidea</taxon>
        <taxon>Ancylostomatidae</taxon>
        <taxon>Ancylostomatinae</taxon>
        <taxon>Ancylostoma</taxon>
    </lineage>
</organism>
<evidence type="ECO:0000313" key="2">
    <source>
        <dbReference type="Proteomes" id="UP000024635"/>
    </source>
</evidence>